<comment type="caution">
    <text evidence="2">The sequence shown here is derived from an EMBL/GenBank/DDBJ whole genome shotgun (WGS) entry which is preliminary data.</text>
</comment>
<gene>
    <name evidence="2" type="ORF">CR513_31520</name>
</gene>
<evidence type="ECO:0000256" key="1">
    <source>
        <dbReference type="SAM" id="MobiDB-lite"/>
    </source>
</evidence>
<protein>
    <recommendedName>
        <fullName evidence="4">Integrase zinc-binding domain-containing protein</fullName>
    </recommendedName>
</protein>
<dbReference type="Proteomes" id="UP000257109">
    <property type="component" value="Unassembled WGS sequence"/>
</dbReference>
<keyword evidence="3" id="KW-1185">Reference proteome</keyword>
<dbReference type="EMBL" id="QJKJ01006343">
    <property type="protein sequence ID" value="RDX87063.1"/>
    <property type="molecule type" value="Genomic_DNA"/>
</dbReference>
<sequence length="94" mass="10811">MHRHGMQISTITSSHLRIREEHSERRPISVEAMRSNLAQVHSGVRDLVVAKGGHYGSSRTTRKVLDCRFYWPTIFRDAQPLSQPVSNARELEML</sequence>
<feature type="compositionally biased region" description="Basic and acidic residues" evidence="1">
    <location>
        <begin position="17"/>
        <end position="27"/>
    </location>
</feature>
<dbReference type="Gene3D" id="1.10.340.70">
    <property type="match status" value="1"/>
</dbReference>
<evidence type="ECO:0008006" key="4">
    <source>
        <dbReference type="Google" id="ProtNLM"/>
    </source>
</evidence>
<feature type="region of interest" description="Disordered" evidence="1">
    <location>
        <begin position="1"/>
        <end position="27"/>
    </location>
</feature>
<dbReference type="AlphaFoldDB" id="A0A371G9L9"/>
<evidence type="ECO:0000313" key="3">
    <source>
        <dbReference type="Proteomes" id="UP000257109"/>
    </source>
</evidence>
<evidence type="ECO:0000313" key="2">
    <source>
        <dbReference type="EMBL" id="RDX87063.1"/>
    </source>
</evidence>
<feature type="non-terminal residue" evidence="2">
    <location>
        <position position="1"/>
    </location>
</feature>
<name>A0A371G9L9_MUCPR</name>
<dbReference type="OrthoDB" id="1739170at2759"/>
<reference evidence="2" key="1">
    <citation type="submission" date="2018-05" db="EMBL/GenBank/DDBJ databases">
        <title>Draft genome of Mucuna pruriens seed.</title>
        <authorList>
            <person name="Nnadi N.E."/>
            <person name="Vos R."/>
            <person name="Hasami M.H."/>
            <person name="Devisetty U.K."/>
            <person name="Aguiy J.C."/>
        </authorList>
    </citation>
    <scope>NUCLEOTIDE SEQUENCE [LARGE SCALE GENOMIC DNA]</scope>
    <source>
        <strain evidence="2">JCA_2017</strain>
    </source>
</reference>
<proteinExistence type="predicted"/>
<organism evidence="2 3">
    <name type="scientific">Mucuna pruriens</name>
    <name type="common">Velvet bean</name>
    <name type="synonym">Dolichos pruriens</name>
    <dbReference type="NCBI Taxonomy" id="157652"/>
    <lineage>
        <taxon>Eukaryota</taxon>
        <taxon>Viridiplantae</taxon>
        <taxon>Streptophyta</taxon>
        <taxon>Embryophyta</taxon>
        <taxon>Tracheophyta</taxon>
        <taxon>Spermatophyta</taxon>
        <taxon>Magnoliopsida</taxon>
        <taxon>eudicotyledons</taxon>
        <taxon>Gunneridae</taxon>
        <taxon>Pentapetalae</taxon>
        <taxon>rosids</taxon>
        <taxon>fabids</taxon>
        <taxon>Fabales</taxon>
        <taxon>Fabaceae</taxon>
        <taxon>Papilionoideae</taxon>
        <taxon>50 kb inversion clade</taxon>
        <taxon>NPAAA clade</taxon>
        <taxon>indigoferoid/millettioid clade</taxon>
        <taxon>Phaseoleae</taxon>
        <taxon>Mucuna</taxon>
    </lineage>
</organism>
<accession>A0A371G9L9</accession>